<sequence>MLPKSRIFSVLLLGLGVALVVAGIAAPAFLDFSPRLPLELKNTTWTLKDESADSQVVNKDGTSPYSGPMTYQINAGIQEPSDEDTATLRIGETRLRGDGQGLDDLSQAQVWTYPIDRLSGEAKAEASLSHTLASPEEKVAVDGYWLKFPADAEKTNYPVFDPTLRKAVDAVFEEETEIDGRTVYRYHQEIEPTNVAQLYAADGNTTSFPKEDGGQEPGYLMHSGSRDFYVDQATGLVVGMDMDIDDYYADREGVGRERAFVFNGSTSEESRSALLAEAKTFPRNHVAEIARWVGLGIGIVFTFIGVIGALGIYDRKNKHVRRRGKKTVTKIDRKSAS</sequence>
<accession>A0AAP4BZ94</accession>
<keyword evidence="1" id="KW-0472">Membrane</keyword>
<gene>
    <name evidence="2" type="ORF">QPX58_11030</name>
</gene>
<dbReference type="Pfam" id="PF11271">
    <property type="entry name" value="PorA"/>
    <property type="match status" value="1"/>
</dbReference>
<keyword evidence="1" id="KW-0812">Transmembrane</keyword>
<keyword evidence="1" id="KW-1133">Transmembrane helix</keyword>
<proteinExistence type="predicted"/>
<evidence type="ECO:0000256" key="1">
    <source>
        <dbReference type="SAM" id="Phobius"/>
    </source>
</evidence>
<evidence type="ECO:0000313" key="2">
    <source>
        <dbReference type="EMBL" id="MDK4335935.1"/>
    </source>
</evidence>
<dbReference type="InterPro" id="IPR021424">
    <property type="entry name" value="PorA"/>
</dbReference>
<dbReference type="EMBL" id="JASNVU010000017">
    <property type="protein sequence ID" value="MDK4335935.1"/>
    <property type="molecule type" value="Genomic_DNA"/>
</dbReference>
<comment type="caution">
    <text evidence="2">The sequence shown here is derived from an EMBL/GenBank/DDBJ whole genome shotgun (WGS) entry which is preliminary data.</text>
</comment>
<dbReference type="Proteomes" id="UP001230317">
    <property type="component" value="Unassembled WGS sequence"/>
</dbReference>
<organism evidence="2 3">
    <name type="scientific">Corynebacterium accolens</name>
    <dbReference type="NCBI Taxonomy" id="38284"/>
    <lineage>
        <taxon>Bacteria</taxon>
        <taxon>Bacillati</taxon>
        <taxon>Actinomycetota</taxon>
        <taxon>Actinomycetes</taxon>
        <taxon>Mycobacteriales</taxon>
        <taxon>Corynebacteriaceae</taxon>
        <taxon>Corynebacterium</taxon>
    </lineage>
</organism>
<dbReference type="RefSeq" id="WP_284642669.1">
    <property type="nucleotide sequence ID" value="NZ_JASNVU010000017.1"/>
</dbReference>
<evidence type="ECO:0000313" key="3">
    <source>
        <dbReference type="Proteomes" id="UP001230317"/>
    </source>
</evidence>
<dbReference type="AlphaFoldDB" id="A0AAP4BZ94"/>
<protein>
    <submittedName>
        <fullName evidence="2">DUF3068 domain-containing protein</fullName>
    </submittedName>
</protein>
<reference evidence="2" key="1">
    <citation type="submission" date="2023-05" db="EMBL/GenBank/DDBJ databases">
        <title>Metabolic capabilities are highly conserved among human nasal-associated Corynebacterium species in pangenomic analyses.</title>
        <authorList>
            <person name="Tran T.H."/>
            <person name="Roberts A.Q."/>
            <person name="Escapa I.F."/>
            <person name="Gao W."/>
            <person name="Conlan S."/>
            <person name="Kong H."/>
            <person name="Segre J.A."/>
            <person name="Kelly M.S."/>
            <person name="Lemon K.P."/>
        </authorList>
    </citation>
    <scope>NUCLEOTIDE SEQUENCE</scope>
    <source>
        <strain evidence="2">KPL2618</strain>
    </source>
</reference>
<name>A0AAP4BZ94_9CORY</name>
<feature type="transmembrane region" description="Helical" evidence="1">
    <location>
        <begin position="292"/>
        <end position="313"/>
    </location>
</feature>